<dbReference type="Gene3D" id="3.20.20.80">
    <property type="entry name" value="Glycosidases"/>
    <property type="match status" value="1"/>
</dbReference>
<dbReference type="AlphaFoldDB" id="A0A421BLX2"/>
<dbReference type="RefSeq" id="WP_121534199.1">
    <property type="nucleotide sequence ID" value="NZ_RCHI01000013.1"/>
</dbReference>
<name>A0A421BLX2_9RHOB</name>
<keyword evidence="12" id="KW-1185">Reference proteome</keyword>
<protein>
    <recommendedName>
        <fullName evidence="4 10">4-alpha-glucanotransferase</fullName>
        <ecNumber evidence="3 10">2.4.1.25</ecNumber>
    </recommendedName>
    <alternativeName>
        <fullName evidence="8 10">Amylomaltase</fullName>
    </alternativeName>
    <alternativeName>
        <fullName evidence="9 10">Disproportionating enzyme</fullName>
    </alternativeName>
</protein>
<dbReference type="InterPro" id="IPR003385">
    <property type="entry name" value="Glyco_hydro_77"/>
</dbReference>
<dbReference type="InterPro" id="IPR017853">
    <property type="entry name" value="GH"/>
</dbReference>
<keyword evidence="5 10" id="KW-0328">Glycosyltransferase</keyword>
<comment type="similarity">
    <text evidence="2 10">Belongs to the disproportionating enzyme family.</text>
</comment>
<dbReference type="GO" id="GO:0004134">
    <property type="term" value="F:4-alpha-glucanotransferase activity"/>
    <property type="evidence" value="ECO:0007669"/>
    <property type="project" value="UniProtKB-EC"/>
</dbReference>
<evidence type="ECO:0000256" key="5">
    <source>
        <dbReference type="ARBA" id="ARBA00022676"/>
    </source>
</evidence>
<organism evidence="11 12">
    <name type="scientific">Paenirhodobacter hankyongi</name>
    <dbReference type="NCBI Taxonomy" id="2294033"/>
    <lineage>
        <taxon>Bacteria</taxon>
        <taxon>Pseudomonadati</taxon>
        <taxon>Pseudomonadota</taxon>
        <taxon>Alphaproteobacteria</taxon>
        <taxon>Rhodobacterales</taxon>
        <taxon>Rhodobacter group</taxon>
        <taxon>Paenirhodobacter</taxon>
    </lineage>
</organism>
<dbReference type="EC" id="2.4.1.25" evidence="3 10"/>
<sequence>MTPIEEIAAAAGVARIWHDIFGSDQVIPEARLARILAALGYPVGSAAEIARSRDQLAGEAATPPAMIVTEAGIGTALPATLPQGDIPALLVCEDGTSRPIALANGRLAAVTEPGYYRLVLGKTELTLAVAPPTCHGIDALGDRHFWGPAVQIPALRGATPTPFGGFGELADAARLFAARGADAMMINPVHALFPGHGAGYSPYSPSSRLFLNTAMADPALLGLPPLAAAPGGALIDWAGALPARHAALRALFATLDAETRARIAADSAAEGPGLRRHAIFDALDTRFRPTGADGWRAWPAAFHDPDGAAVAEFAREEAEEVEFHLFTQWLAREGLSAAQAAARQGGMAIGLIADLAVGVHGAGSDSWSLRGQMLDGLTIGAPPDPLGPQGQNWLLSSFSPRGLRDSGYAPFIAMLRATLARAGGLRIDHAFGLARLWVVPDGQSSAEGAYLSYPFEDMLRLAALESHRAQALIVAEDLGTKPFGFTEAIEAKKMLGMRVLWFERAGDQGFIGPQDYAPMSLAMTGTHDTATVAGWWTGRDLDWAEKLHRFGPGESRADADAHRAWDRGRLWGTIGAGAPCPAVDDPAPVVRAALRHLGHTASRLALAPLEDLLALREQPNLPGTIDDHPNWRRRLDAPLAELLDDPTTAERIETLATARTEAFPGH</sequence>
<evidence type="ECO:0000256" key="4">
    <source>
        <dbReference type="ARBA" id="ARBA00020295"/>
    </source>
</evidence>
<dbReference type="GO" id="GO:0005975">
    <property type="term" value="P:carbohydrate metabolic process"/>
    <property type="evidence" value="ECO:0007669"/>
    <property type="project" value="InterPro"/>
</dbReference>
<dbReference type="PANTHER" id="PTHR32438">
    <property type="entry name" value="4-ALPHA-GLUCANOTRANSFERASE DPE1, CHLOROPLASTIC/AMYLOPLASTIC"/>
    <property type="match status" value="1"/>
</dbReference>
<evidence type="ECO:0000313" key="12">
    <source>
        <dbReference type="Proteomes" id="UP000279673"/>
    </source>
</evidence>
<evidence type="ECO:0000256" key="3">
    <source>
        <dbReference type="ARBA" id="ARBA00012560"/>
    </source>
</evidence>
<dbReference type="PANTHER" id="PTHR32438:SF5">
    <property type="entry name" value="4-ALPHA-GLUCANOTRANSFERASE DPE1, CHLOROPLASTIC_AMYLOPLASTIC"/>
    <property type="match status" value="1"/>
</dbReference>
<proteinExistence type="inferred from homology"/>
<keyword evidence="6 10" id="KW-0808">Transferase</keyword>
<dbReference type="Proteomes" id="UP000279673">
    <property type="component" value="Unassembled WGS sequence"/>
</dbReference>
<comment type="catalytic activity">
    <reaction evidence="1 10">
        <text>Transfers a segment of a (1-&gt;4)-alpha-D-glucan to a new position in an acceptor, which may be glucose or a (1-&gt;4)-alpha-D-glucan.</text>
        <dbReference type="EC" id="2.4.1.25"/>
    </reaction>
</comment>
<dbReference type="SUPFAM" id="SSF51445">
    <property type="entry name" value="(Trans)glycosidases"/>
    <property type="match status" value="1"/>
</dbReference>
<evidence type="ECO:0000313" key="11">
    <source>
        <dbReference type="EMBL" id="RLL63942.1"/>
    </source>
</evidence>
<comment type="caution">
    <text evidence="11">The sequence shown here is derived from an EMBL/GenBank/DDBJ whole genome shotgun (WGS) entry which is preliminary data.</text>
</comment>
<accession>A0A421BLX2</accession>
<evidence type="ECO:0000256" key="9">
    <source>
        <dbReference type="ARBA" id="ARBA00031501"/>
    </source>
</evidence>
<evidence type="ECO:0000256" key="8">
    <source>
        <dbReference type="ARBA" id="ARBA00031423"/>
    </source>
</evidence>
<dbReference type="Pfam" id="PF02446">
    <property type="entry name" value="Glyco_hydro_77"/>
    <property type="match status" value="1"/>
</dbReference>
<dbReference type="NCBIfam" id="TIGR00217">
    <property type="entry name" value="malQ"/>
    <property type="match status" value="1"/>
</dbReference>
<gene>
    <name evidence="11" type="primary">malQ</name>
    <name evidence="11" type="ORF">DYS74_13420</name>
</gene>
<evidence type="ECO:0000256" key="6">
    <source>
        <dbReference type="ARBA" id="ARBA00022679"/>
    </source>
</evidence>
<evidence type="ECO:0000256" key="10">
    <source>
        <dbReference type="RuleBase" id="RU361207"/>
    </source>
</evidence>
<evidence type="ECO:0000256" key="1">
    <source>
        <dbReference type="ARBA" id="ARBA00000439"/>
    </source>
</evidence>
<evidence type="ECO:0000256" key="7">
    <source>
        <dbReference type="ARBA" id="ARBA00023277"/>
    </source>
</evidence>
<reference evidence="11 12" key="1">
    <citation type="submission" date="2018-10" db="EMBL/GenBank/DDBJ databases">
        <title>Rhodobacter sp . BO-81.</title>
        <authorList>
            <person name="Im W.T."/>
        </authorList>
    </citation>
    <scope>NUCLEOTIDE SEQUENCE [LARGE SCALE GENOMIC DNA]</scope>
    <source>
        <strain evidence="11 12">BO-81</strain>
    </source>
</reference>
<evidence type="ECO:0000256" key="2">
    <source>
        <dbReference type="ARBA" id="ARBA00005684"/>
    </source>
</evidence>
<dbReference type="EMBL" id="RCHI01000013">
    <property type="protein sequence ID" value="RLL63942.1"/>
    <property type="molecule type" value="Genomic_DNA"/>
</dbReference>
<keyword evidence="7 10" id="KW-0119">Carbohydrate metabolism</keyword>